<sequence>MTYQAEACTPDEVLKFWFEELSLDHWFKPTRELDEHCFQRFQSSHLALAREIGDVWRATPENRLAAIVLLDQLPRNMYRATPLAFATDGLALREAKLAVGAGADMAVRPEWRAFFYMPFEHSENLTDQTMALKLFTELGDPMYIDYAIRHREVIEKFGRFPHRNAFVGRTSTAAELTYLAQPGAGF</sequence>
<dbReference type="PATRIC" id="fig|106592.7.peg.5920"/>
<dbReference type="OrthoDB" id="7593450at2"/>
<gene>
    <name evidence="1" type="ORF">AC244_32260</name>
</gene>
<name>A0A0L8BEC2_ENSAD</name>
<dbReference type="Gene3D" id="1.25.40.10">
    <property type="entry name" value="Tetratricopeptide repeat domain"/>
    <property type="match status" value="1"/>
</dbReference>
<dbReference type="AlphaFoldDB" id="A0A0L8BEC2"/>
<accession>A0A0L8BEC2</accession>
<dbReference type="RefSeq" id="WP_053252894.1">
    <property type="nucleotide sequence ID" value="NZ_LGAP01000043.1"/>
</dbReference>
<dbReference type="InterPro" id="IPR010323">
    <property type="entry name" value="DUF924"/>
</dbReference>
<proteinExistence type="predicted"/>
<comment type="caution">
    <text evidence="1">The sequence shown here is derived from an EMBL/GenBank/DDBJ whole genome shotgun (WGS) entry which is preliminary data.</text>
</comment>
<dbReference type="EMBL" id="LGAP01000043">
    <property type="protein sequence ID" value="KOF12997.1"/>
    <property type="molecule type" value="Genomic_DNA"/>
</dbReference>
<evidence type="ECO:0000313" key="1">
    <source>
        <dbReference type="EMBL" id="KOF12997.1"/>
    </source>
</evidence>
<dbReference type="Pfam" id="PF06041">
    <property type="entry name" value="DUF924"/>
    <property type="match status" value="1"/>
</dbReference>
<evidence type="ECO:0000313" key="2">
    <source>
        <dbReference type="Proteomes" id="UP000037425"/>
    </source>
</evidence>
<dbReference type="Proteomes" id="UP000037425">
    <property type="component" value="Unassembled WGS sequence"/>
</dbReference>
<dbReference type="Gene3D" id="1.20.58.320">
    <property type="entry name" value="TPR-like"/>
    <property type="match status" value="1"/>
</dbReference>
<dbReference type="InterPro" id="IPR011990">
    <property type="entry name" value="TPR-like_helical_dom_sf"/>
</dbReference>
<dbReference type="SUPFAM" id="SSF48452">
    <property type="entry name" value="TPR-like"/>
    <property type="match status" value="1"/>
</dbReference>
<protein>
    <submittedName>
        <fullName evidence="1">Membrane protein</fullName>
    </submittedName>
</protein>
<organism evidence="1 2">
    <name type="scientific">Ensifer adhaerens</name>
    <name type="common">Sinorhizobium morelense</name>
    <dbReference type="NCBI Taxonomy" id="106592"/>
    <lineage>
        <taxon>Bacteria</taxon>
        <taxon>Pseudomonadati</taxon>
        <taxon>Pseudomonadota</taxon>
        <taxon>Alphaproteobacteria</taxon>
        <taxon>Hyphomicrobiales</taxon>
        <taxon>Rhizobiaceae</taxon>
        <taxon>Sinorhizobium/Ensifer group</taxon>
        <taxon>Ensifer</taxon>
    </lineage>
</organism>
<reference evidence="2" key="1">
    <citation type="submission" date="2015-07" db="EMBL/GenBank/DDBJ databases">
        <title>Whole genome sequence of an Ensifer adhaerens strain isolated from a cave pool in the Wind Cave National Park.</title>
        <authorList>
            <person name="Eng W.W.H."/>
            <person name="Gan H.M."/>
            <person name="Barton H.A."/>
            <person name="Savka M.A."/>
        </authorList>
    </citation>
    <scope>NUCLEOTIDE SEQUENCE [LARGE SCALE GENOMIC DNA]</scope>
    <source>
        <strain evidence="2">SD006</strain>
    </source>
</reference>